<protein>
    <submittedName>
        <fullName evidence="1">Uncharacterized protein</fullName>
    </submittedName>
</protein>
<comment type="caution">
    <text evidence="1">The sequence shown here is derived from an EMBL/GenBank/DDBJ whole genome shotgun (WGS) entry which is preliminary data.</text>
</comment>
<dbReference type="EMBL" id="RDQH01000341">
    <property type="protein sequence ID" value="RXH75573.1"/>
    <property type="molecule type" value="Genomic_DNA"/>
</dbReference>
<evidence type="ECO:0000313" key="1">
    <source>
        <dbReference type="EMBL" id="RXH75573.1"/>
    </source>
</evidence>
<dbReference type="Proteomes" id="UP000290289">
    <property type="component" value="Chromosome 15"/>
</dbReference>
<accession>A0A498I3C1</accession>
<keyword evidence="2" id="KW-1185">Reference proteome</keyword>
<proteinExistence type="predicted"/>
<dbReference type="AlphaFoldDB" id="A0A498I3C1"/>
<sequence length="140" mass="16420">KDNKGPNIYFVDNHGNLRNVADFDDPTDQIVEVNIKFENCSRSVIVWHKKCNEQESIFVGLQQKLYKALYKSAKYKCQIHSPKHKYDALVLNEEEDVRPTSITLWGYDWDFILSSHVEDIVGNSDDYKEYEYVKVTQTSH</sequence>
<reference evidence="1 2" key="1">
    <citation type="submission" date="2018-10" db="EMBL/GenBank/DDBJ databases">
        <title>A high-quality apple genome assembly.</title>
        <authorList>
            <person name="Hu J."/>
        </authorList>
    </citation>
    <scope>NUCLEOTIDE SEQUENCE [LARGE SCALE GENOMIC DNA]</scope>
    <source>
        <strain evidence="2">cv. HFTH1</strain>
        <tissue evidence="1">Young leaf</tissue>
    </source>
</reference>
<organism evidence="1 2">
    <name type="scientific">Malus domestica</name>
    <name type="common">Apple</name>
    <name type="synonym">Pyrus malus</name>
    <dbReference type="NCBI Taxonomy" id="3750"/>
    <lineage>
        <taxon>Eukaryota</taxon>
        <taxon>Viridiplantae</taxon>
        <taxon>Streptophyta</taxon>
        <taxon>Embryophyta</taxon>
        <taxon>Tracheophyta</taxon>
        <taxon>Spermatophyta</taxon>
        <taxon>Magnoliopsida</taxon>
        <taxon>eudicotyledons</taxon>
        <taxon>Gunneridae</taxon>
        <taxon>Pentapetalae</taxon>
        <taxon>rosids</taxon>
        <taxon>fabids</taxon>
        <taxon>Rosales</taxon>
        <taxon>Rosaceae</taxon>
        <taxon>Amygdaloideae</taxon>
        <taxon>Maleae</taxon>
        <taxon>Malus</taxon>
    </lineage>
</organism>
<evidence type="ECO:0000313" key="2">
    <source>
        <dbReference type="Proteomes" id="UP000290289"/>
    </source>
</evidence>
<feature type="non-terminal residue" evidence="1">
    <location>
        <position position="1"/>
    </location>
</feature>
<name>A0A498I3C1_MALDO</name>
<gene>
    <name evidence="1" type="ORF">DVH24_039272</name>
</gene>